<evidence type="ECO:0000313" key="4">
    <source>
        <dbReference type="EMBL" id="GAM37796.1"/>
    </source>
</evidence>
<dbReference type="PANTHER" id="PTHR11820:SF100">
    <property type="entry name" value="FUMARYLACETOACETATE HYDROLASE FAMILY PROTEIN (AFU_ORTHOLOGUE AFUA_4G01490)"/>
    <property type="match status" value="1"/>
</dbReference>
<gene>
    <name evidence="4" type="ORF">TCE0_033r08020</name>
</gene>
<dbReference type="Gene3D" id="3.90.850.10">
    <property type="entry name" value="Fumarylacetoacetase-like, C-terminal domain"/>
    <property type="match status" value="1"/>
</dbReference>
<evidence type="ECO:0000259" key="3">
    <source>
        <dbReference type="Pfam" id="PF01557"/>
    </source>
</evidence>
<evidence type="ECO:0000256" key="1">
    <source>
        <dbReference type="ARBA" id="ARBA00010211"/>
    </source>
</evidence>
<comment type="similarity">
    <text evidence="1">Belongs to the FAH family.</text>
</comment>
<feature type="domain" description="Fumarylacetoacetase-like C-terminal" evidence="3">
    <location>
        <begin position="1"/>
        <end position="189"/>
    </location>
</feature>
<dbReference type="FunFam" id="3.90.850.10:FF:000002">
    <property type="entry name" value="2-hydroxyhepta-2,4-diene-1,7-dioate isomerase"/>
    <property type="match status" value="1"/>
</dbReference>
<dbReference type="GO" id="GO:0050163">
    <property type="term" value="F:oxaloacetate tautomerase activity"/>
    <property type="evidence" value="ECO:0007669"/>
    <property type="project" value="UniProtKB-ARBA"/>
</dbReference>
<evidence type="ECO:0000256" key="2">
    <source>
        <dbReference type="ARBA" id="ARBA00022723"/>
    </source>
</evidence>
<dbReference type="GO" id="GO:0006107">
    <property type="term" value="P:oxaloacetate metabolic process"/>
    <property type="evidence" value="ECO:0007669"/>
    <property type="project" value="UniProtKB-ARBA"/>
</dbReference>
<evidence type="ECO:0000313" key="5">
    <source>
        <dbReference type="Proteomes" id="UP000053095"/>
    </source>
</evidence>
<dbReference type="SUPFAM" id="SSF56529">
    <property type="entry name" value="FAH"/>
    <property type="match status" value="1"/>
</dbReference>
<keyword evidence="2" id="KW-0479">Metal-binding</keyword>
<accession>A0A6V8H9R8</accession>
<protein>
    <recommendedName>
        <fullName evidence="3">Fumarylacetoacetase-like C-terminal domain-containing protein</fullName>
    </recommendedName>
</protein>
<comment type="caution">
    <text evidence="4">The sequence shown here is derived from an EMBL/GenBank/DDBJ whole genome shotgun (WGS) entry which is preliminary data.</text>
</comment>
<keyword evidence="5" id="KW-1185">Reference proteome</keyword>
<dbReference type="EMBL" id="DF933829">
    <property type="protein sequence ID" value="GAM37796.1"/>
    <property type="molecule type" value="Genomic_DNA"/>
</dbReference>
<organism evidence="4 5">
    <name type="scientific">Talaromyces pinophilus</name>
    <name type="common">Penicillium pinophilum</name>
    <dbReference type="NCBI Taxonomy" id="128442"/>
    <lineage>
        <taxon>Eukaryota</taxon>
        <taxon>Fungi</taxon>
        <taxon>Dikarya</taxon>
        <taxon>Ascomycota</taxon>
        <taxon>Pezizomycotina</taxon>
        <taxon>Eurotiomycetes</taxon>
        <taxon>Eurotiomycetidae</taxon>
        <taxon>Eurotiales</taxon>
        <taxon>Trichocomaceae</taxon>
        <taxon>Talaromyces</taxon>
        <taxon>Talaromyces sect. Talaromyces</taxon>
    </lineage>
</organism>
<proteinExistence type="inferred from homology"/>
<reference evidence="5" key="1">
    <citation type="journal article" date="2015" name="Genome Announc.">
        <title>Draft genome sequence of Talaromyces cellulolyticus strain Y-94, a source of lignocellulosic biomass-degrading enzymes.</title>
        <authorList>
            <person name="Fujii T."/>
            <person name="Koike H."/>
            <person name="Sawayama S."/>
            <person name="Yano S."/>
            <person name="Inoue H."/>
        </authorList>
    </citation>
    <scope>NUCLEOTIDE SEQUENCE [LARGE SCALE GENOMIC DNA]</scope>
    <source>
        <strain evidence="5">Y-94</strain>
    </source>
</reference>
<dbReference type="Pfam" id="PF01557">
    <property type="entry name" value="FAA_hydrolase"/>
    <property type="match status" value="1"/>
</dbReference>
<dbReference type="GO" id="GO:0046872">
    <property type="term" value="F:metal ion binding"/>
    <property type="evidence" value="ECO:0007669"/>
    <property type="project" value="UniProtKB-KW"/>
</dbReference>
<sequence>MFIKGSRAIADHRQNIEIPRVAQGRQPDYEGELVIVISRDCKNVKKDEAMDYVLGYTVGNDVSTRAWQLDEKYAGPMPQATFSKSFDTYAPLGPCIVSRKVLTDPQSLQIRTWVNQSLRQDASTRDMLFDVSTLISFLSQGTTLEAGSIIFTGTPGGVGAFQSPPQFLAHGDVVQIAIEKIGTLENKVVNV</sequence>
<dbReference type="InterPro" id="IPR036663">
    <property type="entry name" value="Fumarylacetoacetase_C_sf"/>
</dbReference>
<dbReference type="PANTHER" id="PTHR11820">
    <property type="entry name" value="ACYLPYRUVASE"/>
    <property type="match status" value="1"/>
</dbReference>
<dbReference type="InterPro" id="IPR011234">
    <property type="entry name" value="Fumarylacetoacetase-like_C"/>
</dbReference>
<dbReference type="Proteomes" id="UP000053095">
    <property type="component" value="Unassembled WGS sequence"/>
</dbReference>
<name>A0A6V8H9R8_TALPI</name>
<dbReference type="AlphaFoldDB" id="A0A6V8H9R8"/>